<sequence length="100" mass="11739">MSTIKFQIQDTLTVLCKNVEKGHKVLLNVRKYDELISQLREAYQGDLKEVREDKSMNELKSTQRLRQIMDSTTSWEKGKRHTKNFLTILLSKNRSARQIG</sequence>
<dbReference type="WBParaSite" id="DME_0000891001-mRNA-1">
    <property type="protein sequence ID" value="DME_0000891001-mRNA-1"/>
    <property type="gene ID" value="DME_0000891001"/>
</dbReference>
<dbReference type="Proteomes" id="UP000274756">
    <property type="component" value="Unassembled WGS sequence"/>
</dbReference>
<dbReference type="Proteomes" id="UP000038040">
    <property type="component" value="Unplaced"/>
</dbReference>
<accession>A0A0N4UM55</accession>
<protein>
    <submittedName>
        <fullName evidence="4">Antitoxin</fullName>
    </submittedName>
</protein>
<name>A0A0N4UM55_DRAME</name>
<reference evidence="1 3" key="2">
    <citation type="submission" date="2018-11" db="EMBL/GenBank/DDBJ databases">
        <authorList>
            <consortium name="Pathogen Informatics"/>
        </authorList>
    </citation>
    <scope>NUCLEOTIDE SEQUENCE [LARGE SCALE GENOMIC DNA]</scope>
</reference>
<evidence type="ECO:0000313" key="4">
    <source>
        <dbReference type="WBParaSite" id="DME_0000891001-mRNA-1"/>
    </source>
</evidence>
<organism evidence="2 4">
    <name type="scientific">Dracunculus medinensis</name>
    <name type="common">Guinea worm</name>
    <dbReference type="NCBI Taxonomy" id="318479"/>
    <lineage>
        <taxon>Eukaryota</taxon>
        <taxon>Metazoa</taxon>
        <taxon>Ecdysozoa</taxon>
        <taxon>Nematoda</taxon>
        <taxon>Chromadorea</taxon>
        <taxon>Rhabditida</taxon>
        <taxon>Spirurina</taxon>
        <taxon>Dracunculoidea</taxon>
        <taxon>Dracunculidae</taxon>
        <taxon>Dracunculus</taxon>
    </lineage>
</organism>
<gene>
    <name evidence="1" type="ORF">DME_LOCUS2756</name>
</gene>
<keyword evidence="3" id="KW-1185">Reference proteome</keyword>
<proteinExistence type="predicted"/>
<evidence type="ECO:0000313" key="1">
    <source>
        <dbReference type="EMBL" id="VDN52783.1"/>
    </source>
</evidence>
<reference evidence="4" key="1">
    <citation type="submission" date="2017-02" db="UniProtKB">
        <authorList>
            <consortium name="WormBaseParasite"/>
        </authorList>
    </citation>
    <scope>IDENTIFICATION</scope>
</reference>
<dbReference type="AlphaFoldDB" id="A0A0N4UM55"/>
<evidence type="ECO:0000313" key="2">
    <source>
        <dbReference type="Proteomes" id="UP000038040"/>
    </source>
</evidence>
<evidence type="ECO:0000313" key="3">
    <source>
        <dbReference type="Proteomes" id="UP000274756"/>
    </source>
</evidence>
<dbReference type="EMBL" id="UYYG01000078">
    <property type="protein sequence ID" value="VDN52783.1"/>
    <property type="molecule type" value="Genomic_DNA"/>
</dbReference>